<keyword evidence="3" id="KW-0479">Metal-binding</keyword>
<comment type="cofactor">
    <cofactor evidence="1">
        <name>Zn(2+)</name>
        <dbReference type="ChEBI" id="CHEBI:29105"/>
    </cofactor>
</comment>
<dbReference type="InterPro" id="IPR032466">
    <property type="entry name" value="Metal_Hydrolase"/>
</dbReference>
<proteinExistence type="inferred from homology"/>
<dbReference type="GO" id="GO:0046872">
    <property type="term" value="F:metal ion binding"/>
    <property type="evidence" value="ECO:0007669"/>
    <property type="project" value="UniProtKB-KW"/>
</dbReference>
<keyword evidence="4 7" id="KW-0378">Hydrolase</keyword>
<feature type="domain" description="Adenosine deaminase" evidence="6">
    <location>
        <begin position="17"/>
        <end position="342"/>
    </location>
</feature>
<dbReference type="NCBIfam" id="TIGR01430">
    <property type="entry name" value="aden_deam"/>
    <property type="match status" value="1"/>
</dbReference>
<dbReference type="GO" id="GO:0005829">
    <property type="term" value="C:cytosol"/>
    <property type="evidence" value="ECO:0007669"/>
    <property type="project" value="TreeGrafter"/>
</dbReference>
<dbReference type="Pfam" id="PF00962">
    <property type="entry name" value="A_deaminase"/>
    <property type="match status" value="1"/>
</dbReference>
<evidence type="ECO:0000256" key="3">
    <source>
        <dbReference type="ARBA" id="ARBA00022723"/>
    </source>
</evidence>
<dbReference type="EC" id="3.5.4.4" evidence="7"/>
<evidence type="ECO:0000259" key="6">
    <source>
        <dbReference type="Pfam" id="PF00962"/>
    </source>
</evidence>
<evidence type="ECO:0000313" key="8">
    <source>
        <dbReference type="Proteomes" id="UP001216390"/>
    </source>
</evidence>
<dbReference type="PANTHER" id="PTHR43114">
    <property type="entry name" value="ADENINE DEAMINASE"/>
    <property type="match status" value="1"/>
</dbReference>
<accession>A0AAE9Y6N0</accession>
<dbReference type="AlphaFoldDB" id="A0AAE9Y6N0"/>
<protein>
    <submittedName>
        <fullName evidence="7">Adenosine deaminase</fullName>
        <ecNumber evidence="7">3.5.4.4</ecNumber>
    </submittedName>
</protein>
<reference evidence="7" key="1">
    <citation type="submission" date="2023-01" db="EMBL/GenBank/DDBJ databases">
        <title>The diversity of Class Acidimicrobiia in South China Sea sediment environments and the proposal of Iamia marina sp. nov., a novel species of the genus Iamia.</title>
        <authorList>
            <person name="He Y."/>
            <person name="Tian X."/>
        </authorList>
    </citation>
    <scope>NUCLEOTIDE SEQUENCE</scope>
    <source>
        <strain evidence="7">DSM 19957</strain>
    </source>
</reference>
<evidence type="ECO:0000256" key="2">
    <source>
        <dbReference type="ARBA" id="ARBA00006676"/>
    </source>
</evidence>
<evidence type="ECO:0000256" key="1">
    <source>
        <dbReference type="ARBA" id="ARBA00001947"/>
    </source>
</evidence>
<dbReference type="InterPro" id="IPR006330">
    <property type="entry name" value="Ado/ade_deaminase"/>
</dbReference>
<evidence type="ECO:0000313" key="7">
    <source>
        <dbReference type="EMBL" id="WCO67669.1"/>
    </source>
</evidence>
<gene>
    <name evidence="7" type="primary">add</name>
    <name evidence="7" type="ORF">PO878_02895</name>
</gene>
<dbReference type="SUPFAM" id="SSF51556">
    <property type="entry name" value="Metallo-dependent hydrolases"/>
    <property type="match status" value="1"/>
</dbReference>
<dbReference type="GO" id="GO:0000034">
    <property type="term" value="F:adenine deaminase activity"/>
    <property type="evidence" value="ECO:0007669"/>
    <property type="project" value="TreeGrafter"/>
</dbReference>
<comment type="similarity">
    <text evidence="2">Belongs to the metallo-dependent hydrolases superfamily. Adenosine and AMP deaminases family.</text>
</comment>
<dbReference type="Gene3D" id="3.20.20.140">
    <property type="entry name" value="Metal-dependent hydrolases"/>
    <property type="match status" value="1"/>
</dbReference>
<evidence type="ECO:0000256" key="4">
    <source>
        <dbReference type="ARBA" id="ARBA00022801"/>
    </source>
</evidence>
<organism evidence="7 8">
    <name type="scientific">Iamia majanohamensis</name>
    <dbReference type="NCBI Taxonomy" id="467976"/>
    <lineage>
        <taxon>Bacteria</taxon>
        <taxon>Bacillati</taxon>
        <taxon>Actinomycetota</taxon>
        <taxon>Acidimicrobiia</taxon>
        <taxon>Acidimicrobiales</taxon>
        <taxon>Iamiaceae</taxon>
        <taxon>Iamia</taxon>
    </lineage>
</organism>
<dbReference type="GO" id="GO:0006146">
    <property type="term" value="P:adenine catabolic process"/>
    <property type="evidence" value="ECO:0007669"/>
    <property type="project" value="TreeGrafter"/>
</dbReference>
<sequence length="352" mass="37594">MTAPVVPGLAEALEALPKVELHCHVEGTMRPATVSDLAAANEVDLPVADPTELYRYDSLDGFLRVFWLVQSVLVTQGDWARLAYESAVDGAAHGLVYRESFFTPARHLAAGRTLAEVVAGLDEGLAAAEAETGVRVALILDFDRDFGAAAAEETVDALLALRRAGATGVERVVGVGYDSTEIGQEPGWYAEAFRRAGAAGLRRTAHQGEDSGPEAIAACVDLLGAERIDHGLSILEDPDVTSRFVDDQIALTVCPSSNIRIANAFPTLAEHVFPEMRHRGLLATLNTDDPALTDLDLGREYRAVASAFGWGWDTMVDIALDGVAACWLPDDGKAVLRARVEDARTTLRPPPG</sequence>
<dbReference type="KEGG" id="ima:PO878_02895"/>
<keyword evidence="5" id="KW-0862">Zinc</keyword>
<dbReference type="EMBL" id="CP116942">
    <property type="protein sequence ID" value="WCO67669.1"/>
    <property type="molecule type" value="Genomic_DNA"/>
</dbReference>
<dbReference type="RefSeq" id="WP_272737190.1">
    <property type="nucleotide sequence ID" value="NZ_CP116942.1"/>
</dbReference>
<keyword evidence="8" id="KW-1185">Reference proteome</keyword>
<dbReference type="PANTHER" id="PTHR43114:SF6">
    <property type="entry name" value="ADENINE DEAMINASE"/>
    <property type="match status" value="1"/>
</dbReference>
<dbReference type="Proteomes" id="UP001216390">
    <property type="component" value="Chromosome"/>
</dbReference>
<dbReference type="InterPro" id="IPR001365">
    <property type="entry name" value="A_deaminase_dom"/>
</dbReference>
<dbReference type="GO" id="GO:0043103">
    <property type="term" value="P:hypoxanthine salvage"/>
    <property type="evidence" value="ECO:0007669"/>
    <property type="project" value="TreeGrafter"/>
</dbReference>
<name>A0AAE9Y6N0_9ACTN</name>
<evidence type="ECO:0000256" key="5">
    <source>
        <dbReference type="ARBA" id="ARBA00022833"/>
    </source>
</evidence>